<sequence>MTRQMGQFIGNHIGDYVVTDQSRKQELNGSILWIRSVIDITKPLRRSLLIKLENEAVDVAVRYEKLPSTCFLCGMMDHMEELCEPCKKENADDLAKPYGRRFQEHVNGEGYRKPHGKRFGLEGSRPWRMTAPLADDDDGLTVGGLWKISMVARRLWLFLMDLNAITDGLIISPDLVTSTFKEGVGVDVLTSDVARRHVKLSKPSRREDASLVSRSRPALLEATPGVRKTVYSGLGNLRAVQALQRYIYSEDPNIVFLRETKSNGISMEKHRLKLYFDFVFSVPSRGRGGGLCVLWKQEIFESAWQSARWKANCWVSGCSCQLLDLGFVGNKFTWFTTCDGGIKVRLDRAVADQSWMDLFPGFKVHHLKKSTSNHTPLLVGWDGRIHMKDGGGNLNMVLDHITPRVNDVMNADLLRIVSNEEVKEALFQMHPTKSPGPDGLSPGFYQKHWDVVGADVCDGVRLMLQSVKSASYLVRREVDARTSGSNSQDSIIWKRLWNACVSGKPETVEHVLRDCSMARAIWFASLGIRGQGNSSVCFRDWVTKLVHDSSKLTFDLVLTTVWSLWRAHNDLLWKGTITHLRDVALRAEEWMLAFRHYHSPSKMVSIHTIQKWSPPDTGFLKCNFNGAWDERLRKGGVGVIIRNCSGEFFAGLAAVEEDVGSALQVELLAARLTLVAMNGEGDDHSILGPIINDNYILLRGFVHATTSFIRREGNSDAHCLARAGLQATGELIWVENPMLAKRVLNAILVDVDVTLMLSEDS</sequence>
<comment type="caution">
    <text evidence="2">The sequence shown here is derived from an EMBL/GenBank/DDBJ whole genome shotgun (WGS) entry which is preliminary data.</text>
</comment>
<reference evidence="2 3" key="3">
    <citation type="submission" date="2019-11" db="EMBL/GenBank/DDBJ databases">
        <title>A de novo genome assembly of a pear dwarfing rootstock.</title>
        <authorList>
            <person name="Wang F."/>
            <person name="Wang J."/>
            <person name="Li S."/>
            <person name="Zhang Y."/>
            <person name="Fang M."/>
            <person name="Ma L."/>
            <person name="Zhao Y."/>
            <person name="Jiang S."/>
        </authorList>
    </citation>
    <scope>NUCLEOTIDE SEQUENCE [LARGE SCALE GENOMIC DNA]</scope>
    <source>
        <strain evidence="2">S2</strain>
        <tissue evidence="2">Leaf</tissue>
    </source>
</reference>
<evidence type="ECO:0000259" key="1">
    <source>
        <dbReference type="Pfam" id="PF14392"/>
    </source>
</evidence>
<dbReference type="CDD" id="cd06222">
    <property type="entry name" value="RNase_H_like"/>
    <property type="match status" value="1"/>
</dbReference>
<reference evidence="2 3" key="1">
    <citation type="submission" date="2019-09" db="EMBL/GenBank/DDBJ databases">
        <authorList>
            <person name="Ou C."/>
        </authorList>
    </citation>
    <scope>NUCLEOTIDE SEQUENCE [LARGE SCALE GENOMIC DNA]</scope>
    <source>
        <strain evidence="2">S2</strain>
        <tissue evidence="2">Leaf</tissue>
    </source>
</reference>
<dbReference type="Proteomes" id="UP000327157">
    <property type="component" value="Chromosome 3"/>
</dbReference>
<dbReference type="SUPFAM" id="SSF56219">
    <property type="entry name" value="DNase I-like"/>
    <property type="match status" value="1"/>
</dbReference>
<dbReference type="PANTHER" id="PTHR47074:SF48">
    <property type="entry name" value="POLYNUCLEOTIDYL TRANSFERASE, RIBONUCLEASE H-LIKE SUPERFAMILY PROTEIN"/>
    <property type="match status" value="1"/>
</dbReference>
<name>A0A5N5GNA1_9ROSA</name>
<reference evidence="3" key="2">
    <citation type="submission" date="2019-10" db="EMBL/GenBank/DDBJ databases">
        <title>A de novo genome assembly of a pear dwarfing rootstock.</title>
        <authorList>
            <person name="Wang F."/>
            <person name="Wang J."/>
            <person name="Li S."/>
            <person name="Zhang Y."/>
            <person name="Fang M."/>
            <person name="Ma L."/>
            <person name="Zhao Y."/>
            <person name="Jiang S."/>
        </authorList>
    </citation>
    <scope>NUCLEOTIDE SEQUENCE [LARGE SCALE GENOMIC DNA]</scope>
</reference>
<dbReference type="Pfam" id="PF14392">
    <property type="entry name" value="zf-CCHC_4"/>
    <property type="match status" value="1"/>
</dbReference>
<keyword evidence="3" id="KW-1185">Reference proteome</keyword>
<evidence type="ECO:0000313" key="3">
    <source>
        <dbReference type="Proteomes" id="UP000327157"/>
    </source>
</evidence>
<gene>
    <name evidence="2" type="ORF">D8674_023336</name>
</gene>
<proteinExistence type="predicted"/>
<organism evidence="2 3">
    <name type="scientific">Pyrus ussuriensis x Pyrus communis</name>
    <dbReference type="NCBI Taxonomy" id="2448454"/>
    <lineage>
        <taxon>Eukaryota</taxon>
        <taxon>Viridiplantae</taxon>
        <taxon>Streptophyta</taxon>
        <taxon>Embryophyta</taxon>
        <taxon>Tracheophyta</taxon>
        <taxon>Spermatophyta</taxon>
        <taxon>Magnoliopsida</taxon>
        <taxon>eudicotyledons</taxon>
        <taxon>Gunneridae</taxon>
        <taxon>Pentapetalae</taxon>
        <taxon>rosids</taxon>
        <taxon>fabids</taxon>
        <taxon>Rosales</taxon>
        <taxon>Rosaceae</taxon>
        <taxon>Amygdaloideae</taxon>
        <taxon>Maleae</taxon>
        <taxon>Pyrus</taxon>
    </lineage>
</organism>
<dbReference type="InterPro" id="IPR044730">
    <property type="entry name" value="RNase_H-like_dom_plant"/>
</dbReference>
<dbReference type="AlphaFoldDB" id="A0A5N5GNA1"/>
<dbReference type="EMBL" id="SMOL01000402">
    <property type="protein sequence ID" value="KAB2616748.1"/>
    <property type="molecule type" value="Genomic_DNA"/>
</dbReference>
<dbReference type="OrthoDB" id="1113909at2759"/>
<dbReference type="InterPro" id="IPR025836">
    <property type="entry name" value="Zn_knuckle_CX2CX4HX4C"/>
</dbReference>
<evidence type="ECO:0000313" key="2">
    <source>
        <dbReference type="EMBL" id="KAB2616748.1"/>
    </source>
</evidence>
<dbReference type="InterPro" id="IPR052929">
    <property type="entry name" value="RNase_H-like_EbsB-rel"/>
</dbReference>
<dbReference type="Gene3D" id="3.60.10.10">
    <property type="entry name" value="Endonuclease/exonuclease/phosphatase"/>
    <property type="match status" value="1"/>
</dbReference>
<dbReference type="PANTHER" id="PTHR47074">
    <property type="entry name" value="BNAC02G40300D PROTEIN"/>
    <property type="match status" value="1"/>
</dbReference>
<feature type="domain" description="Zinc knuckle CX2CX4HX4C" evidence="1">
    <location>
        <begin position="38"/>
        <end position="84"/>
    </location>
</feature>
<accession>A0A5N5GNA1</accession>
<protein>
    <recommendedName>
        <fullName evidence="1">Zinc knuckle CX2CX4HX4C domain-containing protein</fullName>
    </recommendedName>
</protein>
<dbReference type="InterPro" id="IPR036691">
    <property type="entry name" value="Endo/exonu/phosph_ase_sf"/>
</dbReference>